<keyword evidence="8" id="KW-1185">Reference proteome</keyword>
<evidence type="ECO:0000256" key="3">
    <source>
        <dbReference type="ARBA" id="ARBA00023125"/>
    </source>
</evidence>
<evidence type="ECO:0000256" key="2">
    <source>
        <dbReference type="ARBA" id="ARBA00023015"/>
    </source>
</evidence>
<dbReference type="InterPro" id="IPR036271">
    <property type="entry name" value="Tet_transcr_reg_TetR-rel_C_sf"/>
</dbReference>
<dbReference type="SUPFAM" id="SSF46689">
    <property type="entry name" value="Homeodomain-like"/>
    <property type="match status" value="1"/>
</dbReference>
<protein>
    <submittedName>
        <fullName evidence="7">TetR/AcrR family transcriptional regulator</fullName>
    </submittedName>
</protein>
<dbReference type="InterPro" id="IPR009057">
    <property type="entry name" value="Homeodomain-like_sf"/>
</dbReference>
<feature type="domain" description="HTH tetR-type" evidence="6">
    <location>
        <begin position="7"/>
        <end position="67"/>
    </location>
</feature>
<evidence type="ECO:0000256" key="5">
    <source>
        <dbReference type="PROSITE-ProRule" id="PRU00335"/>
    </source>
</evidence>
<dbReference type="InterPro" id="IPR001647">
    <property type="entry name" value="HTH_TetR"/>
</dbReference>
<sequence length="197" mass="23088">MRYNTGEETKANIINAAFKLFGTKGYDGTSIDDILKEVGKTRGAFYSHFKSKKELLLKVMHLRMEIHIDDLEIMFEQRVNQGSFEIKSFIEEFLKIAFATTTTRPYWTGVYLELIKQSSEYKEIQECINYAYESWIALFMKIFNKSKEIGQLRSDVDEKILATSLVALYEGYEIHKYINPSVNLHDQIMIHEWLLTN</sequence>
<dbReference type="InterPro" id="IPR039538">
    <property type="entry name" value="BetI_C"/>
</dbReference>
<evidence type="ECO:0000259" key="6">
    <source>
        <dbReference type="PROSITE" id="PS50977"/>
    </source>
</evidence>
<dbReference type="PRINTS" id="PR00455">
    <property type="entry name" value="HTHTETR"/>
</dbReference>
<dbReference type="Pfam" id="PF13977">
    <property type="entry name" value="TetR_C_6"/>
    <property type="match status" value="1"/>
</dbReference>
<proteinExistence type="predicted"/>
<organism evidence="7 8">
    <name type="scientific">Niallia oryzisoli</name>
    <dbReference type="NCBI Taxonomy" id="1737571"/>
    <lineage>
        <taxon>Bacteria</taxon>
        <taxon>Bacillati</taxon>
        <taxon>Bacillota</taxon>
        <taxon>Bacilli</taxon>
        <taxon>Bacillales</taxon>
        <taxon>Bacillaceae</taxon>
        <taxon>Niallia</taxon>
    </lineage>
</organism>
<name>A0ABZ2C8W0_9BACI</name>
<evidence type="ECO:0000256" key="1">
    <source>
        <dbReference type="ARBA" id="ARBA00022491"/>
    </source>
</evidence>
<gene>
    <name evidence="7" type="ORF">R4Z09_19765</name>
</gene>
<dbReference type="EMBL" id="CP137640">
    <property type="protein sequence ID" value="WVX79516.1"/>
    <property type="molecule type" value="Genomic_DNA"/>
</dbReference>
<dbReference type="Pfam" id="PF00440">
    <property type="entry name" value="TetR_N"/>
    <property type="match status" value="1"/>
</dbReference>
<dbReference type="SUPFAM" id="SSF48498">
    <property type="entry name" value="Tetracyclin repressor-like, C-terminal domain"/>
    <property type="match status" value="1"/>
</dbReference>
<keyword evidence="2" id="KW-0805">Transcription regulation</keyword>
<evidence type="ECO:0000313" key="8">
    <source>
        <dbReference type="Proteomes" id="UP001357223"/>
    </source>
</evidence>
<evidence type="ECO:0000313" key="7">
    <source>
        <dbReference type="EMBL" id="WVX79516.1"/>
    </source>
</evidence>
<evidence type="ECO:0000256" key="4">
    <source>
        <dbReference type="ARBA" id="ARBA00023163"/>
    </source>
</evidence>
<dbReference type="Gene3D" id="1.10.357.10">
    <property type="entry name" value="Tetracycline Repressor, domain 2"/>
    <property type="match status" value="1"/>
</dbReference>
<reference evidence="7 8" key="1">
    <citation type="submission" date="2023-10" db="EMBL/GenBank/DDBJ databases">
        <title>Niallia locisalis sp.nov. isolated from a salt pond sample.</title>
        <authorList>
            <person name="Li X.-J."/>
            <person name="Dong L."/>
        </authorList>
    </citation>
    <scope>NUCLEOTIDE SEQUENCE [LARGE SCALE GENOMIC DNA]</scope>
    <source>
        <strain evidence="7 8">DSM 29761</strain>
    </source>
</reference>
<accession>A0ABZ2C8W0</accession>
<dbReference type="RefSeq" id="WP_338448450.1">
    <property type="nucleotide sequence ID" value="NZ_CP137640.1"/>
</dbReference>
<keyword evidence="4" id="KW-0804">Transcription</keyword>
<dbReference type="Proteomes" id="UP001357223">
    <property type="component" value="Chromosome"/>
</dbReference>
<feature type="DNA-binding region" description="H-T-H motif" evidence="5">
    <location>
        <begin position="30"/>
        <end position="49"/>
    </location>
</feature>
<dbReference type="PANTHER" id="PTHR47506">
    <property type="entry name" value="TRANSCRIPTIONAL REGULATORY PROTEIN"/>
    <property type="match status" value="1"/>
</dbReference>
<dbReference type="PROSITE" id="PS50977">
    <property type="entry name" value="HTH_TETR_2"/>
    <property type="match status" value="1"/>
</dbReference>
<dbReference type="PANTHER" id="PTHR47506:SF1">
    <property type="entry name" value="HTH-TYPE TRANSCRIPTIONAL REGULATOR YJDC"/>
    <property type="match status" value="1"/>
</dbReference>
<keyword evidence="1" id="KW-0678">Repressor</keyword>
<keyword evidence="3 5" id="KW-0238">DNA-binding</keyword>